<gene>
    <name evidence="1" type="ORF">PIB30_079894</name>
</gene>
<name>A0ABU6RRH1_9FABA</name>
<accession>A0ABU6RRH1</accession>
<keyword evidence="2" id="KW-1185">Reference proteome</keyword>
<evidence type="ECO:0000313" key="2">
    <source>
        <dbReference type="Proteomes" id="UP001341840"/>
    </source>
</evidence>
<dbReference type="Proteomes" id="UP001341840">
    <property type="component" value="Unassembled WGS sequence"/>
</dbReference>
<protein>
    <submittedName>
        <fullName evidence="1">Uncharacterized protein</fullName>
    </submittedName>
</protein>
<proteinExistence type="predicted"/>
<sequence>MAHFNLRHYPFCPIAKHPFLAPHHSVTASHNSQLWVIFGHGPQLHQRRRLEIIDDKVTVLESEKRAWRTPQRLRQLEMLSILGDTLKRNEQKSLKSTFEVAIFHHNWDSNLGNFAWGVPIQSQLR</sequence>
<comment type="caution">
    <text evidence="1">The sequence shown here is derived from an EMBL/GenBank/DDBJ whole genome shotgun (WGS) entry which is preliminary data.</text>
</comment>
<dbReference type="EMBL" id="JASCZI010031355">
    <property type="protein sequence ID" value="MED6126587.1"/>
    <property type="molecule type" value="Genomic_DNA"/>
</dbReference>
<organism evidence="1 2">
    <name type="scientific">Stylosanthes scabra</name>
    <dbReference type="NCBI Taxonomy" id="79078"/>
    <lineage>
        <taxon>Eukaryota</taxon>
        <taxon>Viridiplantae</taxon>
        <taxon>Streptophyta</taxon>
        <taxon>Embryophyta</taxon>
        <taxon>Tracheophyta</taxon>
        <taxon>Spermatophyta</taxon>
        <taxon>Magnoliopsida</taxon>
        <taxon>eudicotyledons</taxon>
        <taxon>Gunneridae</taxon>
        <taxon>Pentapetalae</taxon>
        <taxon>rosids</taxon>
        <taxon>fabids</taxon>
        <taxon>Fabales</taxon>
        <taxon>Fabaceae</taxon>
        <taxon>Papilionoideae</taxon>
        <taxon>50 kb inversion clade</taxon>
        <taxon>dalbergioids sensu lato</taxon>
        <taxon>Dalbergieae</taxon>
        <taxon>Pterocarpus clade</taxon>
        <taxon>Stylosanthes</taxon>
    </lineage>
</organism>
<reference evidence="1 2" key="1">
    <citation type="journal article" date="2023" name="Plants (Basel)">
        <title>Bridging the Gap: Combining Genomics and Transcriptomics Approaches to Understand Stylosanthes scabra, an Orphan Legume from the Brazilian Caatinga.</title>
        <authorList>
            <person name="Ferreira-Neto J.R.C."/>
            <person name="da Silva M.D."/>
            <person name="Binneck E."/>
            <person name="de Melo N.F."/>
            <person name="da Silva R.H."/>
            <person name="de Melo A.L.T.M."/>
            <person name="Pandolfi V."/>
            <person name="Bustamante F.O."/>
            <person name="Brasileiro-Vidal A.C."/>
            <person name="Benko-Iseppon A.M."/>
        </authorList>
    </citation>
    <scope>NUCLEOTIDE SEQUENCE [LARGE SCALE GENOMIC DNA]</scope>
    <source>
        <tissue evidence="1">Leaves</tissue>
    </source>
</reference>
<evidence type="ECO:0000313" key="1">
    <source>
        <dbReference type="EMBL" id="MED6126587.1"/>
    </source>
</evidence>